<evidence type="ECO:0000256" key="11">
    <source>
        <dbReference type="ARBA" id="ARBA00023136"/>
    </source>
</evidence>
<evidence type="ECO:0000256" key="9">
    <source>
        <dbReference type="ARBA" id="ARBA00022989"/>
    </source>
</evidence>
<evidence type="ECO:0000256" key="19">
    <source>
        <dbReference type="SAM" id="SignalP"/>
    </source>
</evidence>
<dbReference type="InterPro" id="IPR042097">
    <property type="entry name" value="Aminopeptidase_N-like_N_sf"/>
</dbReference>
<dbReference type="FunFam" id="1.25.50.20:FF:000003">
    <property type="entry name" value="Leucyl-cystinyl aminopeptidase"/>
    <property type="match status" value="1"/>
</dbReference>
<feature type="region of interest" description="Disordered" evidence="18">
    <location>
        <begin position="21"/>
        <end position="41"/>
    </location>
</feature>
<keyword evidence="8" id="KW-0735">Signal-anchor</keyword>
<keyword evidence="5 15" id="KW-0479">Metal-binding</keyword>
<dbReference type="GO" id="GO:0005615">
    <property type="term" value="C:extracellular space"/>
    <property type="evidence" value="ECO:0007669"/>
    <property type="project" value="TreeGrafter"/>
</dbReference>
<feature type="site" description="Transition state stabilizer" evidence="16">
    <location>
        <position position="379"/>
    </location>
</feature>
<feature type="domain" description="Peptidase M1 membrane alanine aminopeptidase" evidence="20">
    <location>
        <begin position="223"/>
        <end position="428"/>
    </location>
</feature>
<evidence type="ECO:0000256" key="1">
    <source>
        <dbReference type="ARBA" id="ARBA00010136"/>
    </source>
</evidence>
<evidence type="ECO:0000256" key="8">
    <source>
        <dbReference type="ARBA" id="ARBA00022968"/>
    </source>
</evidence>
<keyword evidence="3 17" id="KW-0645">Protease</keyword>
<evidence type="ECO:0000256" key="14">
    <source>
        <dbReference type="PIRSR" id="PIRSR634016-1"/>
    </source>
</evidence>
<evidence type="ECO:0000256" key="18">
    <source>
        <dbReference type="SAM" id="MobiDB-lite"/>
    </source>
</evidence>
<evidence type="ECO:0000256" key="15">
    <source>
        <dbReference type="PIRSR" id="PIRSR634016-3"/>
    </source>
</evidence>
<evidence type="ECO:0000313" key="23">
    <source>
        <dbReference type="Proteomes" id="UP000694402"/>
    </source>
</evidence>
<dbReference type="FunFam" id="2.60.40.1910:FF:000001">
    <property type="entry name" value="Leucyl-cystinyl aminopeptidase"/>
    <property type="match status" value="1"/>
</dbReference>
<accession>A0A8C8JI24</accession>
<dbReference type="Proteomes" id="UP000694402">
    <property type="component" value="Unassembled WGS sequence"/>
</dbReference>
<keyword evidence="6 17" id="KW-0378">Hydrolase</keyword>
<feature type="active site" description="Proton acceptor" evidence="14">
    <location>
        <position position="296"/>
    </location>
</feature>
<keyword evidence="10 17" id="KW-0482">Metalloprotease</keyword>
<evidence type="ECO:0000259" key="20">
    <source>
        <dbReference type="Pfam" id="PF01433"/>
    </source>
</evidence>
<dbReference type="Ensembl" id="ENSOTST00005103940.2">
    <property type="protein sequence ID" value="ENSOTSP00005095948.2"/>
    <property type="gene ID" value="ENSOTSG00005043913.2"/>
</dbReference>
<dbReference type="PANTHER" id="PTHR11533:SF239">
    <property type="entry name" value="ENDOPLASMIC RETICULUM AMINOPEPTIDASE 2"/>
    <property type="match status" value="1"/>
</dbReference>
<proteinExistence type="inferred from homology"/>
<evidence type="ECO:0000256" key="12">
    <source>
        <dbReference type="ARBA" id="ARBA00023180"/>
    </source>
</evidence>
<keyword evidence="11" id="KW-0472">Membrane</keyword>
<sequence>MFWVRFLVLALLSQAGVTQTSSNPIHASAPPNPTEEQPPLNTGSLSFPWSHLRLPENIVPLHYHLLLHPNLTILSYIGTVRIELQVQNNTNWVVLHSKGLRITTATVLDQNLFLTTFPLLPSLTTLSNDYRYFLLLEFGAELGEGFYGFYRSTYRTSTGETRTLASTHFEPTSARMAFPCFDEPSFKANYSISIRRSPAHTALSNMPVVSVYAAPEKWEQTHYALKAAVKLLEFYEKYFNISYPLPKQDLVAIPDFQSGAMENWGLITFRETSLLYDPTTSSASDRLWVTKVIAHELAHQWFGNLVTMKWWNDIWLNEGFATYMEYISVDTTYPKLRVDYLLDTCFVAIGRDSLNSSRPISSVAESPTQIKEMFDTVSYNKGACVLHMLRHYLTDQVFQIGIMRYLRRYSYSNARNQDLWDSLANTCSEEEFTSGGHCYSNSQSYLYAGEHLDLTTMMNTWTLQTGVPLVTVARQGSRLVLKQERFLRTTHPSDPAWPSLQQGYLWHIPLTYRTDTSTSIHRHLMTTLTDSVEVGEEVGWVKVNVDMAGYYLVHYDGPGWDDLIQLLKDNHTALSFMDRTHLIHNAFQLTTAGRLSLDKALDLIGYLRSESHTVPLLQGLAYLEAFYRMVERMDIPDLTQNLSTYILWYFRGVIDRQTWSDKGSVSERRLRSELLSLACHLGDLPCLEQAQRSFTHWLDSNSTLSLPADVTETVYSVGAQEDSGWASLLHIYTLSLSETHKHKILSALASSRDTNKLHRYVVGAGSRGEVIRTQDLDSLIVMVARNPKGHHLAWSCVQKYWSTLVDKFQLGSFSIRNIIIGTTGQFFSTEELTEVRVFFESIHEQASQLRVTQVAMDNIQKNILWLQRNLGTLRSWLDQQID</sequence>
<dbReference type="PANTHER" id="PTHR11533">
    <property type="entry name" value="PROTEASE M1 ZINC METALLOPROTEASE"/>
    <property type="match status" value="1"/>
</dbReference>
<dbReference type="Pfam" id="PF01433">
    <property type="entry name" value="Peptidase_M1"/>
    <property type="match status" value="1"/>
</dbReference>
<dbReference type="Gene3D" id="1.10.390.10">
    <property type="entry name" value="Neutral Protease Domain 2"/>
    <property type="match status" value="1"/>
</dbReference>
<protein>
    <recommendedName>
        <fullName evidence="17">Aminopeptidase</fullName>
        <ecNumber evidence="17">3.4.11.-</ecNumber>
    </recommendedName>
</protein>
<keyword evidence="19" id="KW-0732">Signal</keyword>
<dbReference type="SUPFAM" id="SSF55486">
    <property type="entry name" value="Metalloproteases ('zincins'), catalytic domain"/>
    <property type="match status" value="1"/>
</dbReference>
<comment type="similarity">
    <text evidence="1 17">Belongs to the peptidase M1 family.</text>
</comment>
<evidence type="ECO:0000313" key="22">
    <source>
        <dbReference type="Ensembl" id="ENSOTSP00005095948.2"/>
    </source>
</evidence>
<dbReference type="Pfam" id="PF11838">
    <property type="entry name" value="ERAP1_C"/>
    <property type="match status" value="1"/>
</dbReference>
<feature type="binding site" evidence="15">
    <location>
        <position position="299"/>
    </location>
    <ligand>
        <name>Zn(2+)</name>
        <dbReference type="ChEBI" id="CHEBI:29105"/>
        <note>catalytic</note>
    </ligand>
</feature>
<evidence type="ECO:0000256" key="5">
    <source>
        <dbReference type="ARBA" id="ARBA00022723"/>
    </source>
</evidence>
<keyword evidence="23" id="KW-1185">Reference proteome</keyword>
<evidence type="ECO:0000256" key="2">
    <source>
        <dbReference type="ARBA" id="ARBA00022438"/>
    </source>
</evidence>
<dbReference type="CDD" id="cd09601">
    <property type="entry name" value="M1_APN-Q_like"/>
    <property type="match status" value="1"/>
</dbReference>
<evidence type="ECO:0000256" key="17">
    <source>
        <dbReference type="RuleBase" id="RU364040"/>
    </source>
</evidence>
<name>A0A8C8JI24_ONCTS</name>
<dbReference type="Gene3D" id="1.25.50.20">
    <property type="match status" value="1"/>
</dbReference>
<evidence type="ECO:0000256" key="10">
    <source>
        <dbReference type="ARBA" id="ARBA00023049"/>
    </source>
</evidence>
<dbReference type="InterPro" id="IPR014782">
    <property type="entry name" value="Peptidase_M1_dom"/>
</dbReference>
<dbReference type="GO" id="GO:0016020">
    <property type="term" value="C:membrane"/>
    <property type="evidence" value="ECO:0007669"/>
    <property type="project" value="TreeGrafter"/>
</dbReference>
<dbReference type="GO" id="GO:0012505">
    <property type="term" value="C:endomembrane system"/>
    <property type="evidence" value="ECO:0007669"/>
    <property type="project" value="UniProtKB-SubCell"/>
</dbReference>
<comment type="cofactor">
    <cofactor evidence="15 17">
        <name>Zn(2+)</name>
        <dbReference type="ChEBI" id="CHEBI:29105"/>
    </cofactor>
    <text evidence="15 17">Binds 1 zinc ion per subunit.</text>
</comment>
<dbReference type="GeneTree" id="ENSGT00940000162653"/>
<dbReference type="InterPro" id="IPR027268">
    <property type="entry name" value="Peptidase_M4/M1_CTD_sf"/>
</dbReference>
<dbReference type="GO" id="GO:0070006">
    <property type="term" value="F:metalloaminopeptidase activity"/>
    <property type="evidence" value="ECO:0007669"/>
    <property type="project" value="TreeGrafter"/>
</dbReference>
<feature type="domain" description="ERAP1-like C-terminal" evidence="21">
    <location>
        <begin position="540"/>
        <end position="860"/>
    </location>
</feature>
<evidence type="ECO:0000256" key="13">
    <source>
        <dbReference type="ARBA" id="ARBA00060399"/>
    </source>
</evidence>
<dbReference type="GO" id="GO:0005737">
    <property type="term" value="C:cytoplasm"/>
    <property type="evidence" value="ECO:0007669"/>
    <property type="project" value="TreeGrafter"/>
</dbReference>
<dbReference type="InterPro" id="IPR034016">
    <property type="entry name" value="M1_APN-typ"/>
</dbReference>
<keyword evidence="9" id="KW-1133">Transmembrane helix</keyword>
<feature type="binding site" evidence="15">
    <location>
        <position position="318"/>
    </location>
    <ligand>
        <name>Zn(2+)</name>
        <dbReference type="ChEBI" id="CHEBI:29105"/>
        <note>catalytic</note>
    </ligand>
</feature>
<evidence type="ECO:0000259" key="21">
    <source>
        <dbReference type="Pfam" id="PF11838"/>
    </source>
</evidence>
<evidence type="ECO:0000256" key="6">
    <source>
        <dbReference type="ARBA" id="ARBA00022801"/>
    </source>
</evidence>
<dbReference type="EC" id="3.4.11.-" evidence="17"/>
<dbReference type="GO" id="GO:0043171">
    <property type="term" value="P:peptide catabolic process"/>
    <property type="evidence" value="ECO:0007669"/>
    <property type="project" value="TreeGrafter"/>
</dbReference>
<evidence type="ECO:0000256" key="3">
    <source>
        <dbReference type="ARBA" id="ARBA00022670"/>
    </source>
</evidence>
<evidence type="ECO:0000256" key="4">
    <source>
        <dbReference type="ARBA" id="ARBA00022692"/>
    </source>
</evidence>
<dbReference type="FunFam" id="1.10.390.10:FF:000016">
    <property type="entry name" value="Glutamyl aminopeptidase"/>
    <property type="match status" value="1"/>
</dbReference>
<reference evidence="22" key="1">
    <citation type="submission" date="2025-08" db="UniProtKB">
        <authorList>
            <consortium name="Ensembl"/>
        </authorList>
    </citation>
    <scope>IDENTIFICATION</scope>
</reference>
<feature type="signal peptide" evidence="19">
    <location>
        <begin position="1"/>
        <end position="22"/>
    </location>
</feature>
<dbReference type="GO" id="GO:0042277">
    <property type="term" value="F:peptide binding"/>
    <property type="evidence" value="ECO:0007669"/>
    <property type="project" value="TreeGrafter"/>
</dbReference>
<dbReference type="GO" id="GO:0006508">
    <property type="term" value="P:proteolysis"/>
    <property type="evidence" value="ECO:0007669"/>
    <property type="project" value="UniProtKB-KW"/>
</dbReference>
<dbReference type="Gene3D" id="2.60.40.1910">
    <property type="match status" value="1"/>
</dbReference>
<dbReference type="InterPro" id="IPR050344">
    <property type="entry name" value="Peptidase_M1_aminopeptidases"/>
</dbReference>
<keyword evidence="4" id="KW-0812">Transmembrane</keyword>
<organism evidence="22 23">
    <name type="scientific">Oncorhynchus tshawytscha</name>
    <name type="common">Chinook salmon</name>
    <name type="synonym">Salmo tshawytscha</name>
    <dbReference type="NCBI Taxonomy" id="74940"/>
    <lineage>
        <taxon>Eukaryota</taxon>
        <taxon>Metazoa</taxon>
        <taxon>Chordata</taxon>
        <taxon>Craniata</taxon>
        <taxon>Vertebrata</taxon>
        <taxon>Euteleostomi</taxon>
        <taxon>Actinopterygii</taxon>
        <taxon>Neopterygii</taxon>
        <taxon>Teleostei</taxon>
        <taxon>Protacanthopterygii</taxon>
        <taxon>Salmoniformes</taxon>
        <taxon>Salmonidae</taxon>
        <taxon>Salmoninae</taxon>
        <taxon>Oncorhynchus</taxon>
    </lineage>
</organism>
<keyword evidence="2 17" id="KW-0031">Aminopeptidase</keyword>
<comment type="subcellular location">
    <subcellularLocation>
        <location evidence="13">Endomembrane system</location>
        <topology evidence="13">Single-pass type II membrane protein</topology>
    </subcellularLocation>
</comment>
<reference evidence="22" key="2">
    <citation type="submission" date="2025-09" db="UniProtKB">
        <authorList>
            <consortium name="Ensembl"/>
        </authorList>
    </citation>
    <scope>IDENTIFICATION</scope>
</reference>
<dbReference type="AlphaFoldDB" id="A0A8C8JI24"/>
<dbReference type="SUPFAM" id="SSF63737">
    <property type="entry name" value="Leukotriene A4 hydrolase N-terminal domain"/>
    <property type="match status" value="1"/>
</dbReference>
<feature type="chain" id="PRO_5044315491" description="Aminopeptidase" evidence="19">
    <location>
        <begin position="23"/>
        <end position="882"/>
    </location>
</feature>
<feature type="binding site" evidence="15">
    <location>
        <position position="295"/>
    </location>
    <ligand>
        <name>Zn(2+)</name>
        <dbReference type="ChEBI" id="CHEBI:29105"/>
        <note>catalytic</note>
    </ligand>
</feature>
<dbReference type="GO" id="GO:0008270">
    <property type="term" value="F:zinc ion binding"/>
    <property type="evidence" value="ECO:0007669"/>
    <property type="project" value="UniProtKB-UniRule"/>
</dbReference>
<keyword evidence="7 15" id="KW-0862">Zinc</keyword>
<dbReference type="InterPro" id="IPR024571">
    <property type="entry name" value="ERAP1-like_C_dom"/>
</dbReference>
<keyword evidence="12" id="KW-0325">Glycoprotein</keyword>
<evidence type="ECO:0000256" key="7">
    <source>
        <dbReference type="ARBA" id="ARBA00022833"/>
    </source>
</evidence>
<evidence type="ECO:0000256" key="16">
    <source>
        <dbReference type="PIRSR" id="PIRSR634016-4"/>
    </source>
</evidence>
<gene>
    <name evidence="22" type="primary">LOC112262804</name>
</gene>
<dbReference type="FunFam" id="2.60.40.1730:FF:000001">
    <property type="entry name" value="Leucyl-cystinyl aminopeptidase"/>
    <property type="match status" value="1"/>
</dbReference>